<name>A0A382HRQ4_9ZZZZ</name>
<evidence type="ECO:0000313" key="2">
    <source>
        <dbReference type="EMBL" id="SVB90046.1"/>
    </source>
</evidence>
<dbReference type="InterPro" id="IPR036291">
    <property type="entry name" value="NAD(P)-bd_dom_sf"/>
</dbReference>
<gene>
    <name evidence="2" type="ORF">METZ01_LOCUS242900</name>
</gene>
<dbReference type="Pfam" id="PF01370">
    <property type="entry name" value="Epimerase"/>
    <property type="match status" value="1"/>
</dbReference>
<reference evidence="2" key="1">
    <citation type="submission" date="2018-05" db="EMBL/GenBank/DDBJ databases">
        <authorList>
            <person name="Lanie J.A."/>
            <person name="Ng W.-L."/>
            <person name="Kazmierczak K.M."/>
            <person name="Andrzejewski T.M."/>
            <person name="Davidsen T.M."/>
            <person name="Wayne K.J."/>
            <person name="Tettelin H."/>
            <person name="Glass J.I."/>
            <person name="Rusch D."/>
            <person name="Podicherti R."/>
            <person name="Tsui H.-C.T."/>
            <person name="Winkler M.E."/>
        </authorList>
    </citation>
    <scope>NUCLEOTIDE SEQUENCE</scope>
</reference>
<dbReference type="Gene3D" id="3.40.50.720">
    <property type="entry name" value="NAD(P)-binding Rossmann-like Domain"/>
    <property type="match status" value="1"/>
</dbReference>
<accession>A0A382HRQ4</accession>
<proteinExistence type="predicted"/>
<evidence type="ECO:0000259" key="1">
    <source>
        <dbReference type="Pfam" id="PF01370"/>
    </source>
</evidence>
<dbReference type="EMBL" id="UINC01062941">
    <property type="protein sequence ID" value="SVB90046.1"/>
    <property type="molecule type" value="Genomic_DNA"/>
</dbReference>
<feature type="non-terminal residue" evidence="2">
    <location>
        <position position="68"/>
    </location>
</feature>
<dbReference type="InterPro" id="IPR001509">
    <property type="entry name" value="Epimerase_deHydtase"/>
</dbReference>
<dbReference type="AlphaFoldDB" id="A0A382HRQ4"/>
<dbReference type="SUPFAM" id="SSF51735">
    <property type="entry name" value="NAD(P)-binding Rossmann-fold domains"/>
    <property type="match status" value="1"/>
</dbReference>
<organism evidence="2">
    <name type="scientific">marine metagenome</name>
    <dbReference type="NCBI Taxonomy" id="408172"/>
    <lineage>
        <taxon>unclassified sequences</taxon>
        <taxon>metagenomes</taxon>
        <taxon>ecological metagenomes</taxon>
    </lineage>
</organism>
<protein>
    <recommendedName>
        <fullName evidence="1">NAD-dependent epimerase/dehydratase domain-containing protein</fullName>
    </recommendedName>
</protein>
<sequence length="68" mass="7580">MNILVTGGGGFIGSHLVDRLLKENHEITVLDLWESPDIIKHNDNPLYHFVKGSVLDDDIIPSIAKDKD</sequence>
<feature type="domain" description="NAD-dependent epimerase/dehydratase" evidence="1">
    <location>
        <begin position="3"/>
        <end position="63"/>
    </location>
</feature>